<organism evidence="1 2">
    <name type="scientific">Prorocentrum cordatum</name>
    <dbReference type="NCBI Taxonomy" id="2364126"/>
    <lineage>
        <taxon>Eukaryota</taxon>
        <taxon>Sar</taxon>
        <taxon>Alveolata</taxon>
        <taxon>Dinophyceae</taxon>
        <taxon>Prorocentrales</taxon>
        <taxon>Prorocentraceae</taxon>
        <taxon>Prorocentrum</taxon>
    </lineage>
</organism>
<dbReference type="SUPFAM" id="SSF56219">
    <property type="entry name" value="DNase I-like"/>
    <property type="match status" value="1"/>
</dbReference>
<name>A0ABN9VHQ7_9DINO</name>
<dbReference type="InterPro" id="IPR036691">
    <property type="entry name" value="Endo/exonu/phosph_ase_sf"/>
</dbReference>
<protein>
    <submittedName>
        <fullName evidence="1">Uncharacterized protein</fullName>
    </submittedName>
</protein>
<dbReference type="Gene3D" id="3.60.10.10">
    <property type="entry name" value="Endonuclease/exonuclease/phosphatase"/>
    <property type="match status" value="1"/>
</dbReference>
<comment type="caution">
    <text evidence="1">The sequence shown here is derived from an EMBL/GenBank/DDBJ whole genome shotgun (WGS) entry which is preliminary data.</text>
</comment>
<dbReference type="Proteomes" id="UP001189429">
    <property type="component" value="Unassembled WGS sequence"/>
</dbReference>
<evidence type="ECO:0000313" key="1">
    <source>
        <dbReference type="EMBL" id="CAK0871599.1"/>
    </source>
</evidence>
<sequence>AADERVAVTLDGRSQAKVSCDQRTRMTAQEACIGKACLGPQPAPEPGPRGPGPLRAGLEVLGCNGNVWNRSVEVLEAFFHAHQHWPQLALLQETRLTQERLPGARALARRLGYTAFFHEAVATGQPGPNATSGGVAILVRAGLQAEESACQIPAALRHRLIGVEVTAPSGLRLLALAGYFQHCLGPRGINLDLFSSVADLVAFSLDLPWVLQADFNMEPEPLQELGWPAAVRGQVLGPSEATCCAQVLEHVCDWFVASSDLATCTASCATALNGFGLHPHSPVLLRLQDVRCDALVEVPPRPARFPDVEVEGLRSHEDALVQAFAVGKRGKVSQKDVAWSWAQGSRPTCLSAAFGEWIEAAEGTLTGIREIAPGDLPRYLGRAAGPKTRRMPFSALVQREARLKYSMLTHRLRSCLAVALQRLRAEQAGRKHPNHSWWYEQEAAARAKLLDEATQEVAGLRSEPLPGASDEKWGDLAFHAGVKGCPTAIAKLQSWLLAPQRRDAAEGAAAWRSWAQTAVEKGGRLAHRFSKAAPTPVVRDADAGRPLVGMDAVDQLARTWQRLWLQDGFSRGVGTHRWDVGSWTLPPITREALQQACKRYGPSVGLGCDNLHPRQLLLLPVALQLRPIDILTAFEDKPTSIKGQVASLFLDIRRFYEHVRHDVLWSSAQRFGFSLELLRGLLAIYQAPRIVLAAGAQRPLATLRNLVDDVSLQAVGSARLVVDHLPLNEGKSVFLASSAQVADGLAASRAALGFEVKRGPQARNLGTDANAQGVEVQRSTDLDPSPALVRAAVQMAASFLQSGEVPLRMFATCLEEAERRHGSARAPWVNCKSPVDALALSLLRVGWRLSAGHIMHTDNGHALDMLIMGPRELGLLAAAGARRASGRAEMARLGRGTAPAMPLFWGALGQVIGPRGKFSCREKAAVVSYLSNAHWPQTRLFAAGERRRPRCCACGEGRGSLWHKLFECQALSAERRDSVSARLLRCATR</sequence>
<keyword evidence="2" id="KW-1185">Reference proteome</keyword>
<evidence type="ECO:0000313" key="2">
    <source>
        <dbReference type="Proteomes" id="UP001189429"/>
    </source>
</evidence>
<feature type="non-terminal residue" evidence="1">
    <location>
        <position position="989"/>
    </location>
</feature>
<gene>
    <name evidence="1" type="ORF">PCOR1329_LOCUS57376</name>
</gene>
<reference evidence="1" key="1">
    <citation type="submission" date="2023-10" db="EMBL/GenBank/DDBJ databases">
        <authorList>
            <person name="Chen Y."/>
            <person name="Shah S."/>
            <person name="Dougan E. K."/>
            <person name="Thang M."/>
            <person name="Chan C."/>
        </authorList>
    </citation>
    <scope>NUCLEOTIDE SEQUENCE [LARGE SCALE GENOMIC DNA]</scope>
</reference>
<dbReference type="EMBL" id="CAUYUJ010017086">
    <property type="protein sequence ID" value="CAK0871599.1"/>
    <property type="molecule type" value="Genomic_DNA"/>
</dbReference>
<feature type="non-terminal residue" evidence="1">
    <location>
        <position position="1"/>
    </location>
</feature>
<accession>A0ABN9VHQ7</accession>
<proteinExistence type="predicted"/>